<protein>
    <submittedName>
        <fullName evidence="7">Ferrichrome ABC transporter substrate-binding protein</fullName>
    </submittedName>
</protein>
<accession>A0A9Q5JFE3</accession>
<dbReference type="RefSeq" id="WP_070788753.1">
    <property type="nucleotide sequence ID" value="NZ_CP075561.1"/>
</dbReference>
<keyword evidence="8" id="KW-1185">Reference proteome</keyword>
<proteinExistence type="inferred from homology"/>
<dbReference type="PANTHER" id="PTHR30532">
    <property type="entry name" value="IRON III DICITRATE-BINDING PERIPLASMIC PROTEIN"/>
    <property type="match status" value="1"/>
</dbReference>
<dbReference type="EMBL" id="MKIQ01000031">
    <property type="protein sequence ID" value="OFI45789.1"/>
    <property type="molecule type" value="Genomic_DNA"/>
</dbReference>
<comment type="similarity">
    <text evidence="2">Belongs to the bacterial solute-binding protein 8 family.</text>
</comment>
<sequence>MKKFTSLLLAGVAILGLAACSNNSSSSKDEKKDTGTHKFEAKNGTIDIPNKLDKIVIQNYSDEAVALGQNVVGTDSWSFANPHLPKEAKDKIKDMGAPMNAEKIAEEKPDLIVTMDKDQVANYEKIAKTVLVDYNDKALKDMDSRLEYFAKMFQAEDKKKEFLKAFDATAKKETARLTDKGIDPSKSTVAIIELNANKIYSYGDNFARGGQTLIRGLGFEQSKEMKEITDGDGWKEVNVESLANLSADYIFIDYPETDKAQYEALTKNPVWQKIKAVQDKKVVQIDYNQVYYFGGPIATEKLLPVYVDAILDQTKK</sequence>
<reference evidence="8" key="1">
    <citation type="submission" date="2016-09" db="EMBL/GenBank/DDBJ databases">
        <title>Draft genome sequence of a novel species of the family Streptococcaceae isolated from flowers.</title>
        <authorList>
            <person name="Chuah L.-O."/>
            <person name="Yap K.-P."/>
            <person name="Thong K.L."/>
            <person name="Liong M.T."/>
            <person name="Ahmad R."/>
            <person name="Rusul G."/>
        </authorList>
    </citation>
    <scope>NUCLEOTIDE SEQUENCE [LARGE SCALE GENOMIC DNA]</scope>
    <source>
        <strain evidence="8">HibF3</strain>
    </source>
</reference>
<gene>
    <name evidence="7" type="ORF">BG262_07255</name>
</gene>
<dbReference type="InterPro" id="IPR051313">
    <property type="entry name" value="Bact_iron-sidero_bind"/>
</dbReference>
<dbReference type="InterPro" id="IPR002491">
    <property type="entry name" value="ABC_transptr_periplasmic_BD"/>
</dbReference>
<comment type="subcellular location">
    <subcellularLocation>
        <location evidence="1">Cell envelope</location>
    </subcellularLocation>
</comment>
<dbReference type="GO" id="GO:1901678">
    <property type="term" value="P:iron coordination entity transport"/>
    <property type="evidence" value="ECO:0007669"/>
    <property type="project" value="UniProtKB-ARBA"/>
</dbReference>
<feature type="chain" id="PRO_5040170482" evidence="5">
    <location>
        <begin position="19"/>
        <end position="316"/>
    </location>
</feature>
<dbReference type="GO" id="GO:0030288">
    <property type="term" value="C:outer membrane-bounded periplasmic space"/>
    <property type="evidence" value="ECO:0007669"/>
    <property type="project" value="TreeGrafter"/>
</dbReference>
<keyword evidence="3" id="KW-0813">Transport</keyword>
<evidence type="ECO:0000256" key="5">
    <source>
        <dbReference type="SAM" id="SignalP"/>
    </source>
</evidence>
<dbReference type="Proteomes" id="UP000177273">
    <property type="component" value="Unassembled WGS sequence"/>
</dbReference>
<dbReference type="OrthoDB" id="2241086at2"/>
<evidence type="ECO:0000259" key="6">
    <source>
        <dbReference type="PROSITE" id="PS50983"/>
    </source>
</evidence>
<evidence type="ECO:0000256" key="2">
    <source>
        <dbReference type="ARBA" id="ARBA00008814"/>
    </source>
</evidence>
<dbReference type="PROSITE" id="PS50983">
    <property type="entry name" value="FE_B12_PBP"/>
    <property type="match status" value="1"/>
</dbReference>
<dbReference type="Pfam" id="PF01497">
    <property type="entry name" value="Peripla_BP_2"/>
    <property type="match status" value="1"/>
</dbReference>
<dbReference type="Gene3D" id="3.40.50.1980">
    <property type="entry name" value="Nitrogenase molybdenum iron protein domain"/>
    <property type="match status" value="2"/>
</dbReference>
<evidence type="ECO:0000256" key="3">
    <source>
        <dbReference type="ARBA" id="ARBA00022448"/>
    </source>
</evidence>
<evidence type="ECO:0000313" key="7">
    <source>
        <dbReference type="EMBL" id="OFI45789.1"/>
    </source>
</evidence>
<name>A0A9Q5JFE3_9LACT</name>
<dbReference type="AlphaFoldDB" id="A0A9Q5JFE3"/>
<evidence type="ECO:0000256" key="4">
    <source>
        <dbReference type="ARBA" id="ARBA00022729"/>
    </source>
</evidence>
<feature type="signal peptide" evidence="5">
    <location>
        <begin position="1"/>
        <end position="18"/>
    </location>
</feature>
<dbReference type="PANTHER" id="PTHR30532:SF26">
    <property type="entry name" value="IRON(3+)-HYDROXAMATE-BINDING PROTEIN FHUD"/>
    <property type="match status" value="1"/>
</dbReference>
<feature type="domain" description="Fe/B12 periplasmic-binding" evidence="6">
    <location>
        <begin position="54"/>
        <end position="314"/>
    </location>
</feature>
<evidence type="ECO:0000256" key="1">
    <source>
        <dbReference type="ARBA" id="ARBA00004196"/>
    </source>
</evidence>
<keyword evidence="4 5" id="KW-0732">Signal</keyword>
<dbReference type="SUPFAM" id="SSF53807">
    <property type="entry name" value="Helical backbone' metal receptor"/>
    <property type="match status" value="1"/>
</dbReference>
<organism evidence="7 8">
    <name type="scientific">Floricoccus penangensis</name>
    <dbReference type="NCBI Taxonomy" id="1859475"/>
    <lineage>
        <taxon>Bacteria</taxon>
        <taxon>Bacillati</taxon>
        <taxon>Bacillota</taxon>
        <taxon>Bacilli</taxon>
        <taxon>Lactobacillales</taxon>
        <taxon>Streptococcaceae</taxon>
        <taxon>Floricoccus</taxon>
    </lineage>
</organism>
<evidence type="ECO:0000313" key="8">
    <source>
        <dbReference type="Proteomes" id="UP000177273"/>
    </source>
</evidence>
<dbReference type="PROSITE" id="PS51257">
    <property type="entry name" value="PROKAR_LIPOPROTEIN"/>
    <property type="match status" value="1"/>
</dbReference>
<comment type="caution">
    <text evidence="7">The sequence shown here is derived from an EMBL/GenBank/DDBJ whole genome shotgun (WGS) entry which is preliminary data.</text>
</comment>